<proteinExistence type="predicted"/>
<dbReference type="AlphaFoldDB" id="A0A815VRN4"/>
<gene>
    <name evidence="1" type="ORF">EDS130_LOCUS44928</name>
</gene>
<evidence type="ECO:0000313" key="1">
    <source>
        <dbReference type="EMBL" id="CAF1535706.1"/>
    </source>
</evidence>
<evidence type="ECO:0000313" key="2">
    <source>
        <dbReference type="Proteomes" id="UP000663852"/>
    </source>
</evidence>
<dbReference type="EMBL" id="CAJNOJ010000957">
    <property type="protein sequence ID" value="CAF1535706.1"/>
    <property type="molecule type" value="Genomic_DNA"/>
</dbReference>
<sequence>MKYRFTLPQKSLRCASLIGSSLAISNKEFETDVTNFNYNSYQFRFNGMVVADSALRNDDFKQLAKLYSIVFISEKVYFPKHLRLNGSDIPFASSVRWLIIRNYLLTLEAKRKVYKNVFMCDSRDGLFQTNIFQYMTNYSPGLLVFMESIHMTIGKCGINSGWIKKCYNDSALTEISNNSISCSGTVLGTWYAVLTYLSKMEFHIINAPNACKKYPGSDQGIHNYIIYTNKIVNVSIHYILHEYGFVGTLGYAPIVKRNQFGLVKNENGSVYAFIHQWDRSEQLKFDETDTEDSTSSLIELGSLNDELDTMNLDFDNSDEEVSDHEGDKIVSHTCDGIKPKSNAEFLEEHELNEDVISTLEDKAVNPIDCYRHFITDEIIDLMVRETNLYAQYTINASTIKTNNEYRDAQVLWNNSRNGSSTNDEAELLLEL</sequence>
<organism evidence="1 2">
    <name type="scientific">Adineta ricciae</name>
    <name type="common">Rotifer</name>
    <dbReference type="NCBI Taxonomy" id="249248"/>
    <lineage>
        <taxon>Eukaryota</taxon>
        <taxon>Metazoa</taxon>
        <taxon>Spiralia</taxon>
        <taxon>Gnathifera</taxon>
        <taxon>Rotifera</taxon>
        <taxon>Eurotatoria</taxon>
        <taxon>Bdelloidea</taxon>
        <taxon>Adinetida</taxon>
        <taxon>Adinetidae</taxon>
        <taxon>Adineta</taxon>
    </lineage>
</organism>
<comment type="caution">
    <text evidence="1">The sequence shown here is derived from an EMBL/GenBank/DDBJ whole genome shotgun (WGS) entry which is preliminary data.</text>
</comment>
<dbReference type="OrthoDB" id="413746at2759"/>
<dbReference type="Proteomes" id="UP000663852">
    <property type="component" value="Unassembled WGS sequence"/>
</dbReference>
<name>A0A815VRN4_ADIRI</name>
<reference evidence="1" key="1">
    <citation type="submission" date="2021-02" db="EMBL/GenBank/DDBJ databases">
        <authorList>
            <person name="Nowell W R."/>
        </authorList>
    </citation>
    <scope>NUCLEOTIDE SEQUENCE</scope>
</reference>
<protein>
    <submittedName>
        <fullName evidence="1">Uncharacterized protein</fullName>
    </submittedName>
</protein>
<accession>A0A815VRN4</accession>